<keyword evidence="12" id="KW-0472">Membrane</keyword>
<evidence type="ECO:0000256" key="9">
    <source>
        <dbReference type="ARBA" id="ARBA00022840"/>
    </source>
</evidence>
<protein>
    <recommendedName>
        <fullName evidence="3">histidine kinase</fullName>
        <ecNumber evidence="3">2.7.13.3</ecNumber>
    </recommendedName>
</protein>
<evidence type="ECO:0000256" key="11">
    <source>
        <dbReference type="ARBA" id="ARBA00023012"/>
    </source>
</evidence>
<evidence type="ECO:0000256" key="8">
    <source>
        <dbReference type="ARBA" id="ARBA00022777"/>
    </source>
</evidence>
<dbReference type="CDD" id="cd00082">
    <property type="entry name" value="HisKA"/>
    <property type="match status" value="1"/>
</dbReference>
<dbReference type="Gene3D" id="3.30.565.10">
    <property type="entry name" value="Histidine kinase-like ATPase, C-terminal domain"/>
    <property type="match status" value="1"/>
</dbReference>
<dbReference type="SMART" id="SM00387">
    <property type="entry name" value="HATPase_c"/>
    <property type="match status" value="1"/>
</dbReference>
<keyword evidence="10" id="KW-1133">Transmembrane helix</keyword>
<dbReference type="InterPro" id="IPR005467">
    <property type="entry name" value="His_kinase_dom"/>
</dbReference>
<evidence type="ECO:0000256" key="1">
    <source>
        <dbReference type="ARBA" id="ARBA00000085"/>
    </source>
</evidence>
<dbReference type="GO" id="GO:0005886">
    <property type="term" value="C:plasma membrane"/>
    <property type="evidence" value="ECO:0007669"/>
    <property type="project" value="TreeGrafter"/>
</dbReference>
<evidence type="ECO:0000313" key="15">
    <source>
        <dbReference type="Proteomes" id="UP000075346"/>
    </source>
</evidence>
<dbReference type="GO" id="GO:0005524">
    <property type="term" value="F:ATP binding"/>
    <property type="evidence" value="ECO:0007669"/>
    <property type="project" value="UniProtKB-KW"/>
</dbReference>
<evidence type="ECO:0000313" key="14">
    <source>
        <dbReference type="EMBL" id="KYN90291.1"/>
    </source>
</evidence>
<dbReference type="InterPro" id="IPR013727">
    <property type="entry name" value="2CSK_N"/>
</dbReference>
<accession>A0A151L1P5</accession>
<comment type="caution">
    <text evidence="14">The sequence shown here is derived from an EMBL/GenBank/DDBJ whole genome shotgun (WGS) entry which is preliminary data.</text>
</comment>
<dbReference type="Pfam" id="PF00512">
    <property type="entry name" value="HisKA"/>
    <property type="match status" value="1"/>
</dbReference>
<dbReference type="InterPro" id="IPR050428">
    <property type="entry name" value="TCS_sensor_his_kinase"/>
</dbReference>
<dbReference type="Gene3D" id="1.10.287.130">
    <property type="match status" value="1"/>
</dbReference>
<evidence type="ECO:0000256" key="2">
    <source>
        <dbReference type="ARBA" id="ARBA00004141"/>
    </source>
</evidence>
<sequence>MKKHKVFSIKRRLTLSVVLLSCALILLSLYFSFSAAKHEVGEVYDARLGQSAKLLLMATSVSADGLAQQEQREHFDEWMENIQRLSHARDDIATAFGHPYEQNILFQFYRDDELIFSSDSQQAALSLGRSHQGFGDVQTEGHFWRIFQLAQPHSQRGYEYVLVAEKQHIRDEAINEIALSTALPQLVLIPCLVLMMIVLIDRNFRPIHELKSAIAVRSVHKLDRIYVREQTAELTPLVETLNELLEQLEQAWQREKRFTRMAAHELKTPLTVLRLNAENALNSQSPEELKHDLGMILKGIDRTDRLIHQLLTLAKVESLAELTTQQVELSALIRQVIANLAPLAIKQQQQLSFEGEKYWLEGDEILLGVLFKNLIDNAIRYSGTGSEIEVQLTVDAHGAQVTVADNGQAIKEEVREKMFDNFYRANTEKGDGAGLGMSICRDIAQRHEASVELLAREGERNVFCVRFSSS</sequence>
<keyword evidence="7" id="KW-0547">Nucleotide-binding</keyword>
<dbReference type="GO" id="GO:0000155">
    <property type="term" value="F:phosphorelay sensor kinase activity"/>
    <property type="evidence" value="ECO:0007669"/>
    <property type="project" value="InterPro"/>
</dbReference>
<dbReference type="InterPro" id="IPR003594">
    <property type="entry name" value="HATPase_dom"/>
</dbReference>
<comment type="catalytic activity">
    <reaction evidence="1">
        <text>ATP + protein L-histidine = ADP + protein N-phospho-L-histidine.</text>
        <dbReference type="EC" id="2.7.13.3"/>
    </reaction>
</comment>
<organism evidence="14 15">
    <name type="scientific">Vibrio cidicii</name>
    <dbReference type="NCBI Taxonomy" id="1763883"/>
    <lineage>
        <taxon>Bacteria</taxon>
        <taxon>Pseudomonadati</taxon>
        <taxon>Pseudomonadota</taxon>
        <taxon>Gammaproteobacteria</taxon>
        <taxon>Vibrionales</taxon>
        <taxon>Vibrionaceae</taxon>
        <taxon>Vibrio</taxon>
    </lineage>
</organism>
<dbReference type="EMBL" id="LOBR01000002">
    <property type="protein sequence ID" value="KYN90291.1"/>
    <property type="molecule type" value="Genomic_DNA"/>
</dbReference>
<keyword evidence="8 14" id="KW-0418">Kinase</keyword>
<dbReference type="PANTHER" id="PTHR45436:SF14">
    <property type="entry name" value="SENSOR PROTEIN QSEC"/>
    <property type="match status" value="1"/>
</dbReference>
<feature type="domain" description="Histidine kinase" evidence="13">
    <location>
        <begin position="261"/>
        <end position="470"/>
    </location>
</feature>
<dbReference type="CDD" id="cd00075">
    <property type="entry name" value="HATPase"/>
    <property type="match status" value="1"/>
</dbReference>
<dbReference type="Pfam" id="PF08521">
    <property type="entry name" value="2CSK_N"/>
    <property type="match status" value="1"/>
</dbReference>
<keyword evidence="6" id="KW-0812">Transmembrane</keyword>
<evidence type="ECO:0000256" key="5">
    <source>
        <dbReference type="ARBA" id="ARBA00022679"/>
    </source>
</evidence>
<evidence type="ECO:0000256" key="6">
    <source>
        <dbReference type="ARBA" id="ARBA00022692"/>
    </source>
</evidence>
<dbReference type="SUPFAM" id="SSF55874">
    <property type="entry name" value="ATPase domain of HSP90 chaperone/DNA topoisomerase II/histidine kinase"/>
    <property type="match status" value="1"/>
</dbReference>
<dbReference type="PANTHER" id="PTHR45436">
    <property type="entry name" value="SENSOR HISTIDINE KINASE YKOH"/>
    <property type="match status" value="1"/>
</dbReference>
<reference evidence="15" key="1">
    <citation type="submission" date="2015-12" db="EMBL/GenBank/DDBJ databases">
        <authorList>
            <person name="Shamseldin A."/>
            <person name="Moawad H."/>
            <person name="Abd El-Rahim W.M."/>
            <person name="Sadowsky M.J."/>
        </authorList>
    </citation>
    <scope>NUCLEOTIDE SEQUENCE [LARGE SCALE GENOMIC DNA]</scope>
    <source>
        <strain evidence="15">2538-88</strain>
    </source>
</reference>
<evidence type="ECO:0000256" key="3">
    <source>
        <dbReference type="ARBA" id="ARBA00012438"/>
    </source>
</evidence>
<dbReference type="InterPro" id="IPR036890">
    <property type="entry name" value="HATPase_C_sf"/>
</dbReference>
<keyword evidence="11" id="KW-0902">Two-component regulatory system</keyword>
<keyword evidence="4" id="KW-0597">Phosphoprotein</keyword>
<dbReference type="EC" id="2.7.13.3" evidence="3"/>
<proteinExistence type="predicted"/>
<dbReference type="PROSITE" id="PS50109">
    <property type="entry name" value="HIS_KIN"/>
    <property type="match status" value="1"/>
</dbReference>
<keyword evidence="9" id="KW-0067">ATP-binding</keyword>
<dbReference type="PRINTS" id="PR00344">
    <property type="entry name" value="BCTRLSENSOR"/>
</dbReference>
<dbReference type="InterPro" id="IPR003661">
    <property type="entry name" value="HisK_dim/P_dom"/>
</dbReference>
<dbReference type="InterPro" id="IPR004358">
    <property type="entry name" value="Sig_transdc_His_kin-like_C"/>
</dbReference>
<evidence type="ECO:0000256" key="10">
    <source>
        <dbReference type="ARBA" id="ARBA00022989"/>
    </source>
</evidence>
<comment type="subcellular location">
    <subcellularLocation>
        <location evidence="2">Membrane</location>
        <topology evidence="2">Multi-pass membrane protein</topology>
    </subcellularLocation>
</comment>
<evidence type="ECO:0000256" key="4">
    <source>
        <dbReference type="ARBA" id="ARBA00022553"/>
    </source>
</evidence>
<name>A0A151L1P5_9VIBR</name>
<dbReference type="SUPFAM" id="SSF47384">
    <property type="entry name" value="Homodimeric domain of signal transducing histidine kinase"/>
    <property type="match status" value="1"/>
</dbReference>
<dbReference type="SMART" id="SM00388">
    <property type="entry name" value="HisKA"/>
    <property type="match status" value="1"/>
</dbReference>
<gene>
    <name evidence="14" type="ORF">ATY37_02360</name>
</gene>
<dbReference type="Pfam" id="PF02518">
    <property type="entry name" value="HATPase_c"/>
    <property type="match status" value="1"/>
</dbReference>
<keyword evidence="5" id="KW-0808">Transferase</keyword>
<evidence type="ECO:0000256" key="7">
    <source>
        <dbReference type="ARBA" id="ARBA00022741"/>
    </source>
</evidence>
<dbReference type="AlphaFoldDB" id="A0A151L1P5"/>
<evidence type="ECO:0000259" key="13">
    <source>
        <dbReference type="PROSITE" id="PS50109"/>
    </source>
</evidence>
<dbReference type="InterPro" id="IPR036097">
    <property type="entry name" value="HisK_dim/P_sf"/>
</dbReference>
<dbReference type="Proteomes" id="UP000075346">
    <property type="component" value="Unassembled WGS sequence"/>
</dbReference>
<evidence type="ECO:0000256" key="12">
    <source>
        <dbReference type="ARBA" id="ARBA00023136"/>
    </source>
</evidence>